<evidence type="ECO:0008006" key="5">
    <source>
        <dbReference type="Google" id="ProtNLM"/>
    </source>
</evidence>
<comment type="caution">
    <text evidence="3">The sequence shown here is derived from an EMBL/GenBank/DDBJ whole genome shotgun (WGS) entry which is preliminary data.</text>
</comment>
<dbReference type="Proteomes" id="UP000730482">
    <property type="component" value="Unassembled WGS sequence"/>
</dbReference>
<feature type="chain" id="PRO_5046151102" description="LPXTG-motif cell wall anchor domain protein" evidence="2">
    <location>
        <begin position="24"/>
        <end position="321"/>
    </location>
</feature>
<feature type="compositionally biased region" description="Low complexity" evidence="1">
    <location>
        <begin position="212"/>
        <end position="232"/>
    </location>
</feature>
<organism evidence="3 4">
    <name type="scientific">Catenulispora pinistramenti</name>
    <dbReference type="NCBI Taxonomy" id="2705254"/>
    <lineage>
        <taxon>Bacteria</taxon>
        <taxon>Bacillati</taxon>
        <taxon>Actinomycetota</taxon>
        <taxon>Actinomycetes</taxon>
        <taxon>Catenulisporales</taxon>
        <taxon>Catenulisporaceae</taxon>
        <taxon>Catenulispora</taxon>
    </lineage>
</organism>
<evidence type="ECO:0000313" key="4">
    <source>
        <dbReference type="Proteomes" id="UP000730482"/>
    </source>
</evidence>
<feature type="compositionally biased region" description="Low complexity" evidence="1">
    <location>
        <begin position="240"/>
        <end position="281"/>
    </location>
</feature>
<dbReference type="RefSeq" id="WP_212010458.1">
    <property type="nucleotide sequence ID" value="NZ_JAAFYZ010000058.1"/>
</dbReference>
<gene>
    <name evidence="3" type="ORF">KGQ19_18600</name>
</gene>
<keyword evidence="4" id="KW-1185">Reference proteome</keyword>
<reference evidence="3 4" key="1">
    <citation type="submission" date="2020-02" db="EMBL/GenBank/DDBJ databases">
        <title>Acidophilic actinobacteria isolated from forest soil.</title>
        <authorList>
            <person name="Golinska P."/>
        </authorList>
    </citation>
    <scope>NUCLEOTIDE SEQUENCE [LARGE SCALE GENOMIC DNA]</scope>
    <source>
        <strain evidence="3 4">NL8</strain>
    </source>
</reference>
<keyword evidence="2" id="KW-0732">Signal</keyword>
<proteinExistence type="predicted"/>
<protein>
    <recommendedName>
        <fullName evidence="5">LPXTG-motif cell wall anchor domain protein</fullName>
    </recommendedName>
</protein>
<accession>A0ABS5KS76</accession>
<evidence type="ECO:0000313" key="3">
    <source>
        <dbReference type="EMBL" id="MBS2548880.1"/>
    </source>
</evidence>
<dbReference type="EMBL" id="JAAFYZ010000058">
    <property type="protein sequence ID" value="MBS2548880.1"/>
    <property type="molecule type" value="Genomic_DNA"/>
</dbReference>
<evidence type="ECO:0000256" key="2">
    <source>
        <dbReference type="SAM" id="SignalP"/>
    </source>
</evidence>
<feature type="region of interest" description="Disordered" evidence="1">
    <location>
        <begin position="186"/>
        <end position="284"/>
    </location>
</feature>
<evidence type="ECO:0000256" key="1">
    <source>
        <dbReference type="SAM" id="MobiDB-lite"/>
    </source>
</evidence>
<feature type="signal peptide" evidence="2">
    <location>
        <begin position="1"/>
        <end position="23"/>
    </location>
</feature>
<sequence>MTTSRIGRGALVTLGAAASMAWAAGAANACIETPHPPSTPKPPAPTNHNPDHVCKVSDNDVQYAVSGQNGNAVGAWHSTHGFYRTQAEPTYGYVVQLNPGRVAEGCTGSVDVSLASYDADHAKWEDTGLQTFVDFSTTTLSTASKTSTTAHLTVKLPGGTAPTCFGQIDLYPGSIKYDGTNGHGLPNHKDGVDTPPGVWTAWNDSDATGDCAAPSTGGSTTPPPSTGTTTTPPSTPPTTTPTTHPSTPVSSTPPAAPKPSSSTGTSTPTTPATTTSPGTPTLAHTGANVGEVSLVALAFFGAGGTAMFASRKAKAVGARRH</sequence>
<name>A0ABS5KS76_9ACTN</name>